<evidence type="ECO:0000313" key="13">
    <source>
        <dbReference type="EMBL" id="MBH9577582.1"/>
    </source>
</evidence>
<keyword evidence="1 11" id="KW-1003">Cell membrane</keyword>
<dbReference type="GO" id="GO:0005886">
    <property type="term" value="C:plasma membrane"/>
    <property type="evidence" value="ECO:0007669"/>
    <property type="project" value="UniProtKB-SubCell"/>
</dbReference>
<dbReference type="Proteomes" id="UP000613266">
    <property type="component" value="Unassembled WGS sequence"/>
</dbReference>
<evidence type="ECO:0000256" key="11">
    <source>
        <dbReference type="HAMAP-Rule" id="MF_00766"/>
    </source>
</evidence>
<dbReference type="SUPFAM" id="SSF53955">
    <property type="entry name" value="Lysozyme-like"/>
    <property type="match status" value="1"/>
</dbReference>
<evidence type="ECO:0000256" key="6">
    <source>
        <dbReference type="ARBA" id="ARBA00022960"/>
    </source>
</evidence>
<dbReference type="EMBL" id="JAEDAK010000007">
    <property type="protein sequence ID" value="MBH9577582.1"/>
    <property type="molecule type" value="Genomic_DNA"/>
</dbReference>
<evidence type="ECO:0000256" key="5">
    <source>
        <dbReference type="ARBA" id="ARBA00022692"/>
    </source>
</evidence>
<sequence length="238" mass="26258">MGILGRWLLLLGLAVLALQLYLAGRILLMNVLDPGSTTFQRSEALRILRTQGQLPWRQDWQDLSAISPQLARAVIASEDAGFVDHSGIDWDAVDKAWERNEKAEARAAKRAQAKPAKVVGGSTISQQLAKNLFLSGERNLARKAQEALITLELELFLSKSRILEIYLNHVEWGEGVFGAEAAARHYFRIPAKQLGSAQAARLAVMLPAPKRFEKRPGSPYLSGRTATIQARMPAVELP</sequence>
<evidence type="ECO:0000256" key="8">
    <source>
        <dbReference type="ARBA" id="ARBA00022989"/>
    </source>
</evidence>
<comment type="pathway">
    <text evidence="11">Cell wall biogenesis; peptidoglycan biosynthesis.</text>
</comment>
<keyword evidence="3 11" id="KW-0328">Glycosyltransferase</keyword>
<dbReference type="EC" id="2.4.99.28" evidence="11"/>
<comment type="function">
    <text evidence="11">Peptidoglycan polymerase that catalyzes glycan chain elongation from lipid-linked precursors.</text>
</comment>
<evidence type="ECO:0000256" key="7">
    <source>
        <dbReference type="ARBA" id="ARBA00022984"/>
    </source>
</evidence>
<protein>
    <recommendedName>
        <fullName evidence="11">Biosynthetic peptidoglycan transglycosylase</fullName>
        <ecNumber evidence="11">2.4.99.28</ecNumber>
    </recommendedName>
    <alternativeName>
        <fullName evidence="11">Glycan polymerase</fullName>
    </alternativeName>
    <alternativeName>
        <fullName evidence="11">Peptidoglycan glycosyltransferase MtgA</fullName>
        <shortName evidence="11">PGT</shortName>
    </alternativeName>
</protein>
<evidence type="ECO:0000256" key="10">
    <source>
        <dbReference type="ARBA" id="ARBA00023316"/>
    </source>
</evidence>
<evidence type="ECO:0000313" key="14">
    <source>
        <dbReference type="Proteomes" id="UP000613266"/>
    </source>
</evidence>
<dbReference type="Gene3D" id="1.10.3810.10">
    <property type="entry name" value="Biosynthetic peptidoglycan transglycosylase-like"/>
    <property type="match status" value="1"/>
</dbReference>
<keyword evidence="6 11" id="KW-0133">Cell shape</keyword>
<feature type="domain" description="Glycosyl transferase family 51" evidence="12">
    <location>
        <begin position="57"/>
        <end position="232"/>
    </location>
</feature>
<keyword evidence="10 11" id="KW-0961">Cell wall biogenesis/degradation</keyword>
<dbReference type="PANTHER" id="PTHR30400:SF0">
    <property type="entry name" value="BIOSYNTHETIC PEPTIDOGLYCAN TRANSGLYCOSYLASE"/>
    <property type="match status" value="1"/>
</dbReference>
<organism evidence="13 14">
    <name type="scientific">Inhella proteolytica</name>
    <dbReference type="NCBI Taxonomy" id="2795029"/>
    <lineage>
        <taxon>Bacteria</taxon>
        <taxon>Pseudomonadati</taxon>
        <taxon>Pseudomonadota</taxon>
        <taxon>Betaproteobacteria</taxon>
        <taxon>Burkholderiales</taxon>
        <taxon>Sphaerotilaceae</taxon>
        <taxon>Inhella</taxon>
    </lineage>
</organism>
<reference evidence="13" key="1">
    <citation type="submission" date="2020-12" db="EMBL/GenBank/DDBJ databases">
        <title>The genome sequence of Inhella sp. 1Y17.</title>
        <authorList>
            <person name="Liu Y."/>
        </authorList>
    </citation>
    <scope>NUCLEOTIDE SEQUENCE</scope>
    <source>
        <strain evidence="13">1Y17</strain>
    </source>
</reference>
<evidence type="ECO:0000256" key="9">
    <source>
        <dbReference type="ARBA" id="ARBA00023136"/>
    </source>
</evidence>
<comment type="subcellular location">
    <subcellularLocation>
        <location evidence="11">Cell inner membrane</location>
        <topology evidence="11">Single-pass membrane protein</topology>
    </subcellularLocation>
</comment>
<dbReference type="InterPro" id="IPR023346">
    <property type="entry name" value="Lysozyme-like_dom_sf"/>
</dbReference>
<name>A0A931J756_9BURK</name>
<dbReference type="GO" id="GO:0071555">
    <property type="term" value="P:cell wall organization"/>
    <property type="evidence" value="ECO:0007669"/>
    <property type="project" value="UniProtKB-KW"/>
</dbReference>
<keyword evidence="14" id="KW-1185">Reference proteome</keyword>
<dbReference type="GO" id="GO:0009252">
    <property type="term" value="P:peptidoglycan biosynthetic process"/>
    <property type="evidence" value="ECO:0007669"/>
    <property type="project" value="UniProtKB-UniRule"/>
</dbReference>
<dbReference type="InterPro" id="IPR001264">
    <property type="entry name" value="Glyco_trans_51"/>
</dbReference>
<proteinExistence type="inferred from homology"/>
<dbReference type="GO" id="GO:0008360">
    <property type="term" value="P:regulation of cell shape"/>
    <property type="evidence" value="ECO:0007669"/>
    <property type="project" value="UniProtKB-KW"/>
</dbReference>
<evidence type="ECO:0000256" key="4">
    <source>
        <dbReference type="ARBA" id="ARBA00022679"/>
    </source>
</evidence>
<dbReference type="HAMAP" id="MF_00766">
    <property type="entry name" value="PGT_MtgA"/>
    <property type="match status" value="1"/>
</dbReference>
<dbReference type="AlphaFoldDB" id="A0A931J756"/>
<comment type="similarity">
    <text evidence="11">Belongs to the glycosyltransferase 51 family.</text>
</comment>
<gene>
    <name evidence="11 13" type="primary">mtgA</name>
    <name evidence="13" type="ORF">I7X39_11785</name>
</gene>
<keyword evidence="2 11" id="KW-0997">Cell inner membrane</keyword>
<dbReference type="GO" id="GO:0016763">
    <property type="term" value="F:pentosyltransferase activity"/>
    <property type="evidence" value="ECO:0007669"/>
    <property type="project" value="InterPro"/>
</dbReference>
<evidence type="ECO:0000256" key="3">
    <source>
        <dbReference type="ARBA" id="ARBA00022676"/>
    </source>
</evidence>
<evidence type="ECO:0000256" key="2">
    <source>
        <dbReference type="ARBA" id="ARBA00022519"/>
    </source>
</evidence>
<keyword evidence="5 11" id="KW-0812">Transmembrane</keyword>
<accession>A0A931J756</accession>
<keyword evidence="4 11" id="KW-0808">Transferase</keyword>
<evidence type="ECO:0000256" key="1">
    <source>
        <dbReference type="ARBA" id="ARBA00022475"/>
    </source>
</evidence>
<dbReference type="Pfam" id="PF00912">
    <property type="entry name" value="Transgly"/>
    <property type="match status" value="1"/>
</dbReference>
<keyword evidence="9 11" id="KW-0472">Membrane</keyword>
<dbReference type="InterPro" id="IPR011812">
    <property type="entry name" value="Pep_trsgly"/>
</dbReference>
<keyword evidence="8 11" id="KW-1133">Transmembrane helix</keyword>
<keyword evidence="7 11" id="KW-0573">Peptidoglycan synthesis</keyword>
<comment type="catalytic activity">
    <reaction evidence="11">
        <text>[GlcNAc-(1-&gt;4)-Mur2Ac(oyl-L-Ala-gamma-D-Glu-L-Lys-D-Ala-D-Ala)](n)-di-trans,octa-cis-undecaprenyl diphosphate + beta-D-GlcNAc-(1-&gt;4)-Mur2Ac(oyl-L-Ala-gamma-D-Glu-L-Lys-D-Ala-D-Ala)-di-trans,octa-cis-undecaprenyl diphosphate = [GlcNAc-(1-&gt;4)-Mur2Ac(oyl-L-Ala-gamma-D-Glu-L-Lys-D-Ala-D-Ala)](n+1)-di-trans,octa-cis-undecaprenyl diphosphate + di-trans,octa-cis-undecaprenyl diphosphate + H(+)</text>
        <dbReference type="Rhea" id="RHEA:23708"/>
        <dbReference type="Rhea" id="RHEA-COMP:9602"/>
        <dbReference type="Rhea" id="RHEA-COMP:9603"/>
        <dbReference type="ChEBI" id="CHEBI:15378"/>
        <dbReference type="ChEBI" id="CHEBI:58405"/>
        <dbReference type="ChEBI" id="CHEBI:60033"/>
        <dbReference type="ChEBI" id="CHEBI:78435"/>
        <dbReference type="EC" id="2.4.99.28"/>
    </reaction>
</comment>
<dbReference type="PANTHER" id="PTHR30400">
    <property type="entry name" value="MONOFUNCTIONAL BIOSYNTHETIC PEPTIDOGLYCAN TRANSGLYCOSYLASE"/>
    <property type="match status" value="1"/>
</dbReference>
<dbReference type="GO" id="GO:0009274">
    <property type="term" value="C:peptidoglycan-based cell wall"/>
    <property type="evidence" value="ECO:0007669"/>
    <property type="project" value="InterPro"/>
</dbReference>
<evidence type="ECO:0000259" key="12">
    <source>
        <dbReference type="Pfam" id="PF00912"/>
    </source>
</evidence>
<dbReference type="InterPro" id="IPR036950">
    <property type="entry name" value="PBP_transglycosylase"/>
</dbReference>
<dbReference type="GO" id="GO:0008955">
    <property type="term" value="F:peptidoglycan glycosyltransferase activity"/>
    <property type="evidence" value="ECO:0007669"/>
    <property type="project" value="UniProtKB-UniRule"/>
</dbReference>
<comment type="caution">
    <text evidence="13">The sequence shown here is derived from an EMBL/GenBank/DDBJ whole genome shotgun (WGS) entry which is preliminary data.</text>
</comment>
<dbReference type="NCBIfam" id="TIGR02070">
    <property type="entry name" value="mono_pep_trsgly"/>
    <property type="match status" value="1"/>
</dbReference>